<sequence>MQLTYTILFLLPYLAAIRAATLTSPGASRADYVNQAMNAMRVLNDKWFDLESGLWDGMWWQSANILTTLADLASINPSFNDTANFIFKNVFTAALAMNGGTWLNGYYDDEGWWAMAFIKVYDVTGITAYLSAAEDIFEDLRTGLNATCGGQWWNKDPAHVNSINNELFIDVAASLGNRVQHKREYYRRYAEKQANWFLNAGLLTKNNTFHDGLHLATCIAEGPIFSYNQGVILGALAELSKLTGNSTWLDHAAKTAQGTIRTLIDHNGIFTETGEYPTHGTTVGQFKGVFARNLAHLQSVRGDDSYVTLLTKSADSIWQHDRDEDGFLGPDWQGPVYGISAAAQGSALDCLIAAAAVSA</sequence>
<dbReference type="Gene3D" id="1.50.10.20">
    <property type="match status" value="1"/>
</dbReference>
<dbReference type="InterPro" id="IPR005198">
    <property type="entry name" value="Glyco_hydro_76"/>
</dbReference>
<dbReference type="OrthoDB" id="9984024at2759"/>
<dbReference type="PANTHER" id="PTHR47791:SF1">
    <property type="entry name" value="ENDO MANNANASE, GH76 FAMILY (EUROFUNG)"/>
    <property type="match status" value="1"/>
</dbReference>
<accession>A0A4U0VIP0</accession>
<proteinExistence type="predicted"/>
<dbReference type="Pfam" id="PF03663">
    <property type="entry name" value="Glyco_hydro_76"/>
    <property type="match status" value="1"/>
</dbReference>
<evidence type="ECO:0000256" key="1">
    <source>
        <dbReference type="SAM" id="SignalP"/>
    </source>
</evidence>
<dbReference type="GO" id="GO:0005975">
    <property type="term" value="P:carbohydrate metabolic process"/>
    <property type="evidence" value="ECO:0007669"/>
    <property type="project" value="InterPro"/>
</dbReference>
<dbReference type="EMBL" id="NAJP01000002">
    <property type="protein sequence ID" value="TKA49167.1"/>
    <property type="molecule type" value="Genomic_DNA"/>
</dbReference>
<gene>
    <name evidence="2" type="ORF">B0A54_01243</name>
</gene>
<keyword evidence="1" id="KW-0732">Signal</keyword>
<organism evidence="2 3">
    <name type="scientific">Friedmanniomyces endolithicus</name>
    <dbReference type="NCBI Taxonomy" id="329885"/>
    <lineage>
        <taxon>Eukaryota</taxon>
        <taxon>Fungi</taxon>
        <taxon>Dikarya</taxon>
        <taxon>Ascomycota</taxon>
        <taxon>Pezizomycotina</taxon>
        <taxon>Dothideomycetes</taxon>
        <taxon>Dothideomycetidae</taxon>
        <taxon>Mycosphaerellales</taxon>
        <taxon>Teratosphaeriaceae</taxon>
        <taxon>Friedmanniomyces</taxon>
    </lineage>
</organism>
<dbReference type="STRING" id="329885.A0A4U0VIP0"/>
<dbReference type="PANTHER" id="PTHR47791">
    <property type="entry name" value="MEIOTICALLY UP-REGULATED GENE 191 PROTEIN"/>
    <property type="match status" value="1"/>
</dbReference>
<evidence type="ECO:0000313" key="3">
    <source>
        <dbReference type="Proteomes" id="UP000310066"/>
    </source>
</evidence>
<protein>
    <submittedName>
        <fullName evidence="2">Uncharacterized protein</fullName>
    </submittedName>
</protein>
<name>A0A4U0VIP0_9PEZI</name>
<comment type="caution">
    <text evidence="2">The sequence shown here is derived from an EMBL/GenBank/DDBJ whole genome shotgun (WGS) entry which is preliminary data.</text>
</comment>
<dbReference type="Proteomes" id="UP000310066">
    <property type="component" value="Unassembled WGS sequence"/>
</dbReference>
<dbReference type="AlphaFoldDB" id="A0A4U0VIP0"/>
<dbReference type="InterPro" id="IPR053169">
    <property type="entry name" value="MUG_Protein"/>
</dbReference>
<feature type="chain" id="PRO_5020628534" evidence="1">
    <location>
        <begin position="20"/>
        <end position="359"/>
    </location>
</feature>
<feature type="signal peptide" evidence="1">
    <location>
        <begin position="1"/>
        <end position="19"/>
    </location>
</feature>
<reference evidence="2 3" key="1">
    <citation type="submission" date="2017-03" db="EMBL/GenBank/DDBJ databases">
        <title>Genomes of endolithic fungi from Antarctica.</title>
        <authorList>
            <person name="Coleine C."/>
            <person name="Masonjones S."/>
            <person name="Stajich J.E."/>
        </authorList>
    </citation>
    <scope>NUCLEOTIDE SEQUENCE [LARGE SCALE GENOMIC DNA]</scope>
    <source>
        <strain evidence="2 3">CCFEE 5311</strain>
    </source>
</reference>
<evidence type="ECO:0000313" key="2">
    <source>
        <dbReference type="EMBL" id="TKA49167.1"/>
    </source>
</evidence>
<dbReference type="InterPro" id="IPR008928">
    <property type="entry name" value="6-hairpin_glycosidase_sf"/>
</dbReference>
<dbReference type="SUPFAM" id="SSF48208">
    <property type="entry name" value="Six-hairpin glycosidases"/>
    <property type="match status" value="1"/>
</dbReference>